<comment type="caution">
    <text evidence="1">The sequence shown here is derived from an EMBL/GenBank/DDBJ whole genome shotgun (WGS) entry which is preliminary data.</text>
</comment>
<organism evidence="1 2">
    <name type="scientific">Formosimonas limnophila</name>
    <dbReference type="NCBI Taxonomy" id="1384487"/>
    <lineage>
        <taxon>Bacteria</taxon>
        <taxon>Pseudomonadati</taxon>
        <taxon>Pseudomonadota</taxon>
        <taxon>Betaproteobacteria</taxon>
        <taxon>Burkholderiales</taxon>
        <taxon>Burkholderiaceae</taxon>
        <taxon>Formosimonas</taxon>
    </lineage>
</organism>
<proteinExistence type="predicted"/>
<evidence type="ECO:0000313" key="2">
    <source>
        <dbReference type="Proteomes" id="UP000614287"/>
    </source>
</evidence>
<reference evidence="1" key="2">
    <citation type="submission" date="2020-09" db="EMBL/GenBank/DDBJ databases">
        <authorList>
            <person name="Sun Q."/>
            <person name="Kim S."/>
        </authorList>
    </citation>
    <scope>NUCLEOTIDE SEQUENCE</scope>
    <source>
        <strain evidence="1">KCTC 32501</strain>
    </source>
</reference>
<accession>A0A8J3CJR7</accession>
<evidence type="ECO:0000313" key="1">
    <source>
        <dbReference type="EMBL" id="GHA66328.1"/>
    </source>
</evidence>
<sequence length="135" mass="15315">MTSGIALDASLDVMVGTNENGFGTIAFTSGANMIIQRVVEKVSMSRHQIWYQWQYGLNYEEIFINNRYTFDQMRAQQIANIRKTILSIDGVQFIIGKIDITKDEVNRSIKITIPCLRIFCDNAYQEVQLGAINVG</sequence>
<protein>
    <submittedName>
        <fullName evidence="1">Uncharacterized protein</fullName>
    </submittedName>
</protein>
<dbReference type="Proteomes" id="UP000614287">
    <property type="component" value="Unassembled WGS sequence"/>
</dbReference>
<keyword evidence="2" id="KW-1185">Reference proteome</keyword>
<reference evidence="1" key="1">
    <citation type="journal article" date="2014" name="Int. J. Syst. Evol. Microbiol.">
        <title>Complete genome sequence of Corynebacterium casei LMG S-19264T (=DSM 44701T), isolated from a smear-ripened cheese.</title>
        <authorList>
            <consortium name="US DOE Joint Genome Institute (JGI-PGF)"/>
            <person name="Walter F."/>
            <person name="Albersmeier A."/>
            <person name="Kalinowski J."/>
            <person name="Ruckert C."/>
        </authorList>
    </citation>
    <scope>NUCLEOTIDE SEQUENCE</scope>
    <source>
        <strain evidence="1">KCTC 32501</strain>
    </source>
</reference>
<name>A0A8J3CJR7_9BURK</name>
<dbReference type="EMBL" id="BMZG01000002">
    <property type="protein sequence ID" value="GHA66328.1"/>
    <property type="molecule type" value="Genomic_DNA"/>
</dbReference>
<gene>
    <name evidence="1" type="ORF">GCM10009007_03500</name>
</gene>
<dbReference type="RefSeq" id="WP_189490753.1">
    <property type="nucleotide sequence ID" value="NZ_BMZG01000002.1"/>
</dbReference>
<dbReference type="AlphaFoldDB" id="A0A8J3CJR7"/>